<evidence type="ECO:0000256" key="2">
    <source>
        <dbReference type="SAM" id="SignalP"/>
    </source>
</evidence>
<evidence type="ECO:0000256" key="1">
    <source>
        <dbReference type="SAM" id="MobiDB-lite"/>
    </source>
</evidence>
<feature type="signal peptide" evidence="2">
    <location>
        <begin position="1"/>
        <end position="17"/>
    </location>
</feature>
<feature type="region of interest" description="Disordered" evidence="1">
    <location>
        <begin position="81"/>
        <end position="182"/>
    </location>
</feature>
<reference evidence="4" key="1">
    <citation type="journal article" date="2019" name="Int. J. Syst. Evol. Microbiol.">
        <title>The Global Catalogue of Microorganisms (GCM) 10K type strain sequencing project: providing services to taxonomists for standard genome sequencing and annotation.</title>
        <authorList>
            <consortium name="The Broad Institute Genomics Platform"/>
            <consortium name="The Broad Institute Genome Sequencing Center for Infectious Disease"/>
            <person name="Wu L."/>
            <person name="Ma J."/>
        </authorList>
    </citation>
    <scope>NUCLEOTIDE SEQUENCE [LARGE SCALE GENOMIC DNA]</scope>
    <source>
        <strain evidence="4">CGMCC 1.16226</strain>
    </source>
</reference>
<protein>
    <submittedName>
        <fullName evidence="3">Uncharacterized protein</fullName>
    </submittedName>
</protein>
<dbReference type="EMBL" id="JBHUGY010000024">
    <property type="protein sequence ID" value="MFD2054459.1"/>
    <property type="molecule type" value="Genomic_DNA"/>
</dbReference>
<comment type="caution">
    <text evidence="3">The sequence shown here is derived from an EMBL/GenBank/DDBJ whole genome shotgun (WGS) entry which is preliminary data.</text>
</comment>
<feature type="chain" id="PRO_5046597654" evidence="2">
    <location>
        <begin position="18"/>
        <end position="182"/>
    </location>
</feature>
<proteinExistence type="predicted"/>
<gene>
    <name evidence="3" type="ORF">ACFSQT_15590</name>
</gene>
<keyword evidence="2" id="KW-0732">Signal</keyword>
<sequence length="182" mass="19075">MKRPLQTRMTMAPTCTAARLALITAVPMPPKSCRKTEAKVSTATCGTQSRPMAIAMRQTSGLRSGVGRAGTMASLADVASSPIGGWRNQRHAKKRRDGGGIRPAGRRPLQSHASEASDGRAREPSPPPSGTAVCLMLHGEATLAFTKPGHDGAPLEPLTLPPSRPVTSSHGGQKRNPGDVCR</sequence>
<evidence type="ECO:0000313" key="4">
    <source>
        <dbReference type="Proteomes" id="UP001597349"/>
    </source>
</evidence>
<accession>A0ABW4WDE6</accession>
<dbReference type="RefSeq" id="WP_379020039.1">
    <property type="nucleotide sequence ID" value="NZ_JBHUGY010000024.1"/>
</dbReference>
<dbReference type="Proteomes" id="UP001597349">
    <property type="component" value="Unassembled WGS sequence"/>
</dbReference>
<organism evidence="3 4">
    <name type="scientific">Mesorhizobium calcicola</name>
    <dbReference type="NCBI Taxonomy" id="1300310"/>
    <lineage>
        <taxon>Bacteria</taxon>
        <taxon>Pseudomonadati</taxon>
        <taxon>Pseudomonadota</taxon>
        <taxon>Alphaproteobacteria</taxon>
        <taxon>Hyphomicrobiales</taxon>
        <taxon>Phyllobacteriaceae</taxon>
        <taxon>Mesorhizobium</taxon>
    </lineage>
</organism>
<keyword evidence="4" id="KW-1185">Reference proteome</keyword>
<name>A0ABW4WDE6_9HYPH</name>
<evidence type="ECO:0000313" key="3">
    <source>
        <dbReference type="EMBL" id="MFD2054459.1"/>
    </source>
</evidence>